<dbReference type="OrthoDB" id="5990192at2759"/>
<evidence type="ECO:0000256" key="1">
    <source>
        <dbReference type="ARBA" id="ARBA00022737"/>
    </source>
</evidence>
<organism evidence="4 5">
    <name type="scientific">Stylophora pistillata</name>
    <name type="common">Smooth cauliflower coral</name>
    <dbReference type="NCBI Taxonomy" id="50429"/>
    <lineage>
        <taxon>Eukaryota</taxon>
        <taxon>Metazoa</taxon>
        <taxon>Cnidaria</taxon>
        <taxon>Anthozoa</taxon>
        <taxon>Hexacorallia</taxon>
        <taxon>Scleractinia</taxon>
        <taxon>Astrocoeniina</taxon>
        <taxon>Pocilloporidae</taxon>
        <taxon>Stylophora</taxon>
    </lineage>
</organism>
<dbReference type="Pfam" id="PF12796">
    <property type="entry name" value="Ank_2"/>
    <property type="match status" value="1"/>
</dbReference>
<evidence type="ECO:0000256" key="3">
    <source>
        <dbReference type="PROSITE-ProRule" id="PRU00023"/>
    </source>
</evidence>
<dbReference type="EMBL" id="LSMT01000148">
    <property type="protein sequence ID" value="PFX25559.1"/>
    <property type="molecule type" value="Genomic_DNA"/>
</dbReference>
<dbReference type="Gene3D" id="1.25.40.20">
    <property type="entry name" value="Ankyrin repeat-containing domain"/>
    <property type="match status" value="1"/>
</dbReference>
<evidence type="ECO:0000256" key="2">
    <source>
        <dbReference type="ARBA" id="ARBA00023043"/>
    </source>
</evidence>
<gene>
    <name evidence="4" type="primary">Nfkb1</name>
    <name evidence="4" type="ORF">AWC38_SpisGene9804</name>
</gene>
<dbReference type="Proteomes" id="UP000225706">
    <property type="component" value="Unassembled WGS sequence"/>
</dbReference>
<dbReference type="GO" id="GO:0085020">
    <property type="term" value="P:protein K6-linked ubiquitination"/>
    <property type="evidence" value="ECO:0007669"/>
    <property type="project" value="TreeGrafter"/>
</dbReference>
<evidence type="ECO:0000313" key="4">
    <source>
        <dbReference type="EMBL" id="PFX25559.1"/>
    </source>
</evidence>
<dbReference type="AlphaFoldDB" id="A0A2B4S8Y7"/>
<dbReference type="InterPro" id="IPR036770">
    <property type="entry name" value="Ankyrin_rpt-contain_sf"/>
</dbReference>
<dbReference type="GO" id="GO:0031436">
    <property type="term" value="C:BRCA1-BARD1 complex"/>
    <property type="evidence" value="ECO:0007669"/>
    <property type="project" value="TreeGrafter"/>
</dbReference>
<dbReference type="PANTHER" id="PTHR24171">
    <property type="entry name" value="ANKYRIN REPEAT DOMAIN-CONTAINING PROTEIN 39-RELATED"/>
    <property type="match status" value="1"/>
</dbReference>
<protein>
    <submittedName>
        <fullName evidence="4">Nuclear factor NF-kappa-B p105 subunit</fullName>
    </submittedName>
</protein>
<dbReference type="GO" id="GO:0070531">
    <property type="term" value="C:BRCA1-A complex"/>
    <property type="evidence" value="ECO:0007669"/>
    <property type="project" value="TreeGrafter"/>
</dbReference>
<keyword evidence="5" id="KW-1185">Reference proteome</keyword>
<feature type="repeat" description="ANK" evidence="3">
    <location>
        <begin position="42"/>
        <end position="65"/>
    </location>
</feature>
<dbReference type="PANTHER" id="PTHR24171:SF8">
    <property type="entry name" value="BRCA1-ASSOCIATED RING DOMAIN PROTEIN 1"/>
    <property type="match status" value="1"/>
</dbReference>
<dbReference type="PROSITE" id="PS50088">
    <property type="entry name" value="ANK_REPEAT"/>
    <property type="match status" value="1"/>
</dbReference>
<name>A0A2B4S8Y7_STYPI</name>
<dbReference type="SUPFAM" id="SSF48403">
    <property type="entry name" value="Ankyrin repeat"/>
    <property type="match status" value="1"/>
</dbReference>
<accession>A0A2B4S8Y7</accession>
<proteinExistence type="predicted"/>
<keyword evidence="1" id="KW-0677">Repeat</keyword>
<dbReference type="SMART" id="SM00248">
    <property type="entry name" value="ANK"/>
    <property type="match status" value="2"/>
</dbReference>
<dbReference type="GO" id="GO:0004842">
    <property type="term" value="F:ubiquitin-protein transferase activity"/>
    <property type="evidence" value="ECO:0007669"/>
    <property type="project" value="TreeGrafter"/>
</dbReference>
<comment type="caution">
    <text evidence="4">The sequence shown here is derived from an EMBL/GenBank/DDBJ whole genome shotgun (WGS) entry which is preliminary data.</text>
</comment>
<reference evidence="5" key="1">
    <citation type="journal article" date="2017" name="bioRxiv">
        <title>Comparative analysis of the genomes of Stylophora pistillata and Acropora digitifera provides evidence for extensive differences between species of corals.</title>
        <authorList>
            <person name="Voolstra C.R."/>
            <person name="Li Y."/>
            <person name="Liew Y.J."/>
            <person name="Baumgarten S."/>
            <person name="Zoccola D."/>
            <person name="Flot J.-F."/>
            <person name="Tambutte S."/>
            <person name="Allemand D."/>
            <person name="Aranda M."/>
        </authorList>
    </citation>
    <scope>NUCLEOTIDE SEQUENCE [LARGE SCALE GENOMIC DNA]</scope>
</reference>
<sequence length="171" mass="18967">MTKAFEHILIFGQDFLSGQWSTRLSVTNSGLTPFTCTMSEMVDNTPLHVAAKNGHDAVLEVLLKNVQMRTIGKQTKDKYTALHHAVGRNNERCVALLIANGAGTCAELKNEQGRTPLDLANDYSNKKIKEFLKYPNKAREFLGRQNPKAPPLIDCSVELDGCKSFAKCLKD</sequence>
<dbReference type="InterPro" id="IPR002110">
    <property type="entry name" value="Ankyrin_rpt"/>
</dbReference>
<keyword evidence="2 3" id="KW-0040">ANK repeat</keyword>
<dbReference type="PROSITE" id="PS50297">
    <property type="entry name" value="ANK_REP_REGION"/>
    <property type="match status" value="1"/>
</dbReference>
<evidence type="ECO:0000313" key="5">
    <source>
        <dbReference type="Proteomes" id="UP000225706"/>
    </source>
</evidence>